<gene>
    <name evidence="1" type="ORF">SAMN03080617_00279</name>
</gene>
<organism evidence="1 2">
    <name type="scientific">Algoriphagus alkaliphilus</name>
    <dbReference type="NCBI Taxonomy" id="279824"/>
    <lineage>
        <taxon>Bacteria</taxon>
        <taxon>Pseudomonadati</taxon>
        <taxon>Bacteroidota</taxon>
        <taxon>Cytophagia</taxon>
        <taxon>Cytophagales</taxon>
        <taxon>Cyclobacteriaceae</taxon>
        <taxon>Algoriphagus</taxon>
    </lineage>
</organism>
<keyword evidence="2" id="KW-1185">Reference proteome</keyword>
<name>A0A1G5V1U0_9BACT</name>
<accession>A0A1G5V1U0</accession>
<dbReference type="Proteomes" id="UP000198756">
    <property type="component" value="Unassembled WGS sequence"/>
</dbReference>
<sequence>MLGLFTAFFAANKLTVYFFSFVTNLVKICDKLSNVLYSQ</sequence>
<proteinExistence type="predicted"/>
<evidence type="ECO:0000313" key="1">
    <source>
        <dbReference type="EMBL" id="SDA39830.1"/>
    </source>
</evidence>
<dbReference type="AlphaFoldDB" id="A0A1G5V1U0"/>
<evidence type="ECO:0000313" key="2">
    <source>
        <dbReference type="Proteomes" id="UP000198756"/>
    </source>
</evidence>
<protein>
    <submittedName>
        <fullName evidence="1">Uncharacterized protein</fullName>
    </submittedName>
</protein>
<dbReference type="EMBL" id="FMXE01000002">
    <property type="protein sequence ID" value="SDA39830.1"/>
    <property type="molecule type" value="Genomic_DNA"/>
</dbReference>
<reference evidence="2" key="1">
    <citation type="submission" date="2016-10" db="EMBL/GenBank/DDBJ databases">
        <authorList>
            <person name="Varghese N."/>
            <person name="Submissions S."/>
        </authorList>
    </citation>
    <scope>NUCLEOTIDE SEQUENCE [LARGE SCALE GENOMIC DNA]</scope>
    <source>
        <strain evidence="2">DSM 22703</strain>
    </source>
</reference>